<comment type="similarity">
    <text evidence="3">Belongs to the Nudix hydrolase family.</text>
</comment>
<dbReference type="PANTHER" id="PTHR43046:SF14">
    <property type="entry name" value="MUTT_NUDIX FAMILY PROTEIN"/>
    <property type="match status" value="1"/>
</dbReference>
<dbReference type="GO" id="GO:0016787">
    <property type="term" value="F:hydrolase activity"/>
    <property type="evidence" value="ECO:0007669"/>
    <property type="project" value="UniProtKB-KW"/>
</dbReference>
<evidence type="ECO:0000256" key="2">
    <source>
        <dbReference type="ARBA" id="ARBA00022801"/>
    </source>
</evidence>
<dbReference type="InterPro" id="IPR020084">
    <property type="entry name" value="NUDIX_hydrolase_CS"/>
</dbReference>
<evidence type="ECO:0000256" key="3">
    <source>
        <dbReference type="RuleBase" id="RU003476"/>
    </source>
</evidence>
<reference evidence="5 6" key="1">
    <citation type="submission" date="2017-03" db="EMBL/GenBank/DDBJ databases">
        <authorList>
            <person name="Afonso C.L."/>
            <person name="Miller P.J."/>
            <person name="Scott M.A."/>
            <person name="Spackman E."/>
            <person name="Goraichik I."/>
            <person name="Dimitrov K.M."/>
            <person name="Suarez D.L."/>
            <person name="Swayne D.E."/>
        </authorList>
    </citation>
    <scope>NUCLEOTIDE SEQUENCE [LARGE SCALE GENOMIC DNA]</scope>
    <source>
        <strain evidence="5">SB41UT1</strain>
    </source>
</reference>
<feature type="domain" description="Nudix hydrolase" evidence="4">
    <location>
        <begin position="15"/>
        <end position="148"/>
    </location>
</feature>
<dbReference type="Proteomes" id="UP000196573">
    <property type="component" value="Unassembled WGS sequence"/>
</dbReference>
<dbReference type="Pfam" id="PF00293">
    <property type="entry name" value="NUDIX"/>
    <property type="match status" value="1"/>
</dbReference>
<evidence type="ECO:0000259" key="4">
    <source>
        <dbReference type="PROSITE" id="PS51462"/>
    </source>
</evidence>
<dbReference type="RefSeq" id="WP_087106439.1">
    <property type="nucleotide sequence ID" value="NZ_CBCSCN010000004.1"/>
</dbReference>
<dbReference type="InterPro" id="IPR015797">
    <property type="entry name" value="NUDIX_hydrolase-like_dom_sf"/>
</dbReference>
<dbReference type="AlphaFoldDB" id="A0A1X7AH28"/>
<dbReference type="OrthoDB" id="9791228at2"/>
<sequence length="161" mass="18779">MLNKDLEIVKGDCRLKIRCCAVIIHNNAILLHQFEKDGYWALPGGKMHFGELSEEGVRREVQEEIGYTVASARPLWIAEQLYKESHLFHELGFFYLISVENQDELYRKGEFTVEDEGATLRFKWFPLDQLSETDVRPAFLKERLLAIPNHPELIPAREYSL</sequence>
<organism evidence="5 6">
    <name type="scientific">Parendozoicomonas haliclonae</name>
    <dbReference type="NCBI Taxonomy" id="1960125"/>
    <lineage>
        <taxon>Bacteria</taxon>
        <taxon>Pseudomonadati</taxon>
        <taxon>Pseudomonadota</taxon>
        <taxon>Gammaproteobacteria</taxon>
        <taxon>Oceanospirillales</taxon>
        <taxon>Endozoicomonadaceae</taxon>
        <taxon>Parendozoicomonas</taxon>
    </lineage>
</organism>
<dbReference type="InterPro" id="IPR020476">
    <property type="entry name" value="Nudix_hydrolase"/>
</dbReference>
<dbReference type="Gene3D" id="3.90.79.10">
    <property type="entry name" value="Nucleoside Triphosphate Pyrophosphohydrolase"/>
    <property type="match status" value="1"/>
</dbReference>
<evidence type="ECO:0000256" key="1">
    <source>
        <dbReference type="ARBA" id="ARBA00001946"/>
    </source>
</evidence>
<dbReference type="PROSITE" id="PS00893">
    <property type="entry name" value="NUDIX_BOX"/>
    <property type="match status" value="1"/>
</dbReference>
<evidence type="ECO:0000313" key="5">
    <source>
        <dbReference type="EMBL" id="SMA34728.1"/>
    </source>
</evidence>
<dbReference type="CDD" id="cd04688">
    <property type="entry name" value="NUDIX_Hydrolase"/>
    <property type="match status" value="1"/>
</dbReference>
<dbReference type="EMBL" id="FWPT01000001">
    <property type="protein sequence ID" value="SMA34728.1"/>
    <property type="molecule type" value="Genomic_DNA"/>
</dbReference>
<dbReference type="InterPro" id="IPR000086">
    <property type="entry name" value="NUDIX_hydrolase_dom"/>
</dbReference>
<dbReference type="SUPFAM" id="SSF55811">
    <property type="entry name" value="Nudix"/>
    <property type="match status" value="1"/>
</dbReference>
<protein>
    <recommendedName>
        <fullName evidence="4">Nudix hydrolase domain-containing protein</fullName>
    </recommendedName>
</protein>
<dbReference type="PANTHER" id="PTHR43046">
    <property type="entry name" value="GDP-MANNOSE MANNOSYL HYDROLASE"/>
    <property type="match status" value="1"/>
</dbReference>
<dbReference type="PROSITE" id="PS51462">
    <property type="entry name" value="NUDIX"/>
    <property type="match status" value="1"/>
</dbReference>
<accession>A0A1X7AH28</accession>
<gene>
    <name evidence="5" type="ORF">EHSB41UT_00441</name>
</gene>
<keyword evidence="2 3" id="KW-0378">Hydrolase</keyword>
<evidence type="ECO:0000313" key="6">
    <source>
        <dbReference type="Proteomes" id="UP000196573"/>
    </source>
</evidence>
<comment type="cofactor">
    <cofactor evidence="1">
        <name>Mg(2+)</name>
        <dbReference type="ChEBI" id="CHEBI:18420"/>
    </cofactor>
</comment>
<proteinExistence type="inferred from homology"/>
<keyword evidence="6" id="KW-1185">Reference proteome</keyword>
<dbReference type="PRINTS" id="PR00502">
    <property type="entry name" value="NUDIXFAMILY"/>
</dbReference>
<name>A0A1X7AH28_9GAMM</name>